<proteinExistence type="predicted"/>
<evidence type="ECO:0000313" key="2">
    <source>
        <dbReference type="Proteomes" id="UP000316371"/>
    </source>
</evidence>
<dbReference type="InterPro" id="IPR029044">
    <property type="entry name" value="Nucleotide-diphossugar_trans"/>
</dbReference>
<protein>
    <submittedName>
        <fullName evidence="1">Glycosyltransferase</fullName>
    </submittedName>
</protein>
<keyword evidence="2" id="KW-1185">Reference proteome</keyword>
<dbReference type="Gene3D" id="3.90.550.10">
    <property type="entry name" value="Spore Coat Polysaccharide Biosynthesis Protein SpsA, Chain A"/>
    <property type="match status" value="1"/>
</dbReference>
<dbReference type="AlphaFoldDB" id="A0A553E8C4"/>
<accession>A0A553E8C4</accession>
<dbReference type="SUPFAM" id="SSF53448">
    <property type="entry name" value="Nucleotide-diphospho-sugar transferases"/>
    <property type="match status" value="1"/>
</dbReference>
<sequence>MKKYINKLLFLIGLNDVIEKIRGEIKFYYQYYYNKIFNQVVRNQNKNYKTIPILIISYNQLFYLKKLIEFLTERKYTNIVILDNNSTYEPLLDYFKTIESKVVLHRLNENLGHLVFWKNKELFDKYSKGYYVITDADVVPVVDCPESFLLYFKTILDFCKTATKVGFSLKIDDLPTTNLNREKIIKWESQFWKNKDHAGNFIADIDTTFALYRPNYNYNEFDFYSACRTPKPFTAHHGGWYVNSSQLTKEQQFYFETCNESSSWRIDKNGDLRKNIYN</sequence>
<keyword evidence="1" id="KW-0808">Transferase</keyword>
<dbReference type="Proteomes" id="UP000316371">
    <property type="component" value="Unassembled WGS sequence"/>
</dbReference>
<dbReference type="GO" id="GO:0016740">
    <property type="term" value="F:transferase activity"/>
    <property type="evidence" value="ECO:0007669"/>
    <property type="project" value="UniProtKB-KW"/>
</dbReference>
<dbReference type="OrthoDB" id="1666251at2"/>
<organism evidence="1 2">
    <name type="scientific">Flavobacterium restrictum</name>
    <dbReference type="NCBI Taxonomy" id="2594428"/>
    <lineage>
        <taxon>Bacteria</taxon>
        <taxon>Pseudomonadati</taxon>
        <taxon>Bacteroidota</taxon>
        <taxon>Flavobacteriia</taxon>
        <taxon>Flavobacteriales</taxon>
        <taxon>Flavobacteriaceae</taxon>
        <taxon>Flavobacterium</taxon>
    </lineage>
</organism>
<name>A0A553E8C4_9FLAO</name>
<gene>
    <name evidence="1" type="ORF">FNW21_03880</name>
</gene>
<dbReference type="RefSeq" id="WP_144255433.1">
    <property type="nucleotide sequence ID" value="NZ_VJZT01000003.1"/>
</dbReference>
<reference evidence="1 2" key="1">
    <citation type="submission" date="2019-07" db="EMBL/GenBank/DDBJ databases">
        <title>Novel species of Flavobacterium.</title>
        <authorList>
            <person name="Liu Q."/>
            <person name="Xin Y.-H."/>
        </authorList>
    </citation>
    <scope>NUCLEOTIDE SEQUENCE [LARGE SCALE GENOMIC DNA]</scope>
    <source>
        <strain evidence="1 2">LB1R34</strain>
    </source>
</reference>
<comment type="caution">
    <text evidence="1">The sequence shown here is derived from an EMBL/GenBank/DDBJ whole genome shotgun (WGS) entry which is preliminary data.</text>
</comment>
<evidence type="ECO:0000313" key="1">
    <source>
        <dbReference type="EMBL" id="TRX41245.1"/>
    </source>
</evidence>
<dbReference type="EMBL" id="VJZT01000003">
    <property type="protein sequence ID" value="TRX41245.1"/>
    <property type="molecule type" value="Genomic_DNA"/>
</dbReference>